<dbReference type="AlphaFoldDB" id="A0A0F5JW41"/>
<dbReference type="RefSeq" id="WP_024902842.1">
    <property type="nucleotide sequence ID" value="NZ_CP139170.1"/>
</dbReference>
<comment type="caution">
    <text evidence="2">The sequence shown here is derived from an EMBL/GenBank/DDBJ whole genome shotgun (WGS) entry which is preliminary data.</text>
</comment>
<gene>
    <name evidence="2" type="ORF">WM40_19310</name>
</gene>
<dbReference type="Proteomes" id="UP000033618">
    <property type="component" value="Unassembled WGS sequence"/>
</dbReference>
<keyword evidence="1" id="KW-0812">Transmembrane</keyword>
<evidence type="ECO:0008006" key="4">
    <source>
        <dbReference type="Google" id="ProtNLM"/>
    </source>
</evidence>
<evidence type="ECO:0000256" key="1">
    <source>
        <dbReference type="SAM" id="Phobius"/>
    </source>
</evidence>
<protein>
    <recommendedName>
        <fullName evidence="4">MotA/TolQ/ExbB proton channel domain-containing protein</fullName>
    </recommendedName>
</protein>
<proteinExistence type="predicted"/>
<feature type="transmembrane region" description="Helical" evidence="1">
    <location>
        <begin position="125"/>
        <end position="146"/>
    </location>
</feature>
<keyword evidence="3" id="KW-1185">Reference proteome</keyword>
<dbReference type="STRING" id="28092.WM40_19310"/>
<keyword evidence="1" id="KW-0472">Membrane</keyword>
<evidence type="ECO:0000313" key="3">
    <source>
        <dbReference type="Proteomes" id="UP000033618"/>
    </source>
</evidence>
<feature type="transmembrane region" description="Helical" evidence="1">
    <location>
        <begin position="12"/>
        <end position="39"/>
    </location>
</feature>
<reference evidence="2 3" key="1">
    <citation type="submission" date="2015-03" db="EMBL/GenBank/DDBJ databases">
        <title>Draft Genome Sequence of Burkholderia andropogonis type strain ICMP2807, isolated from Sorghum bicolor.</title>
        <authorList>
            <person name="Lopes-Santos L."/>
            <person name="Castro D.B."/>
            <person name="Ottoboni L.M."/>
            <person name="Park D."/>
            <person name="Weirc B.S."/>
            <person name="Destefano S.A."/>
        </authorList>
    </citation>
    <scope>NUCLEOTIDE SEQUENCE [LARGE SCALE GENOMIC DNA]</scope>
    <source>
        <strain evidence="2 3">ICMP2807</strain>
    </source>
</reference>
<organism evidence="2 3">
    <name type="scientific">Robbsia andropogonis</name>
    <dbReference type="NCBI Taxonomy" id="28092"/>
    <lineage>
        <taxon>Bacteria</taxon>
        <taxon>Pseudomonadati</taxon>
        <taxon>Pseudomonadota</taxon>
        <taxon>Betaproteobacteria</taxon>
        <taxon>Burkholderiales</taxon>
        <taxon>Burkholderiaceae</taxon>
        <taxon>Robbsia</taxon>
    </lineage>
</organism>
<feature type="transmembrane region" description="Helical" evidence="1">
    <location>
        <begin position="245"/>
        <end position="266"/>
    </location>
</feature>
<dbReference type="PATRIC" id="fig|28092.6.peg.4530"/>
<sequence>MFEKVLDTPLSVIVLLIVLAALELYFLARFVVPAVALLIRLNAAVRGLNKICRSADGNAHLDALFSKDRYLALSWDRYKKTLSGATVEKRDLSNTATVPASLYFDRHDNVNVPLALDFFRHCPGIMTGIGIFGTFSGLLLGLHRFADTVAGKQNALAEVHSVAGNPAVASQVRDNAFVAFDSGASTSAAVQPTLKVLDDTTGSGLAAHHVSGSTIAHGMTTLPSVMDAHTVITALARLLHSVSDAFIVSALAILVALFTTLIEKLLVAHCYRRLHEVSLSIDMLMAFSPHDEGMARLIRAMEITATQTRQITLVVQDAFMSRDRI</sequence>
<name>A0A0F5JW41_9BURK</name>
<keyword evidence="1" id="KW-1133">Transmembrane helix</keyword>
<dbReference type="EMBL" id="LAQU01000025">
    <property type="protein sequence ID" value="KKB62053.1"/>
    <property type="molecule type" value="Genomic_DNA"/>
</dbReference>
<evidence type="ECO:0000313" key="2">
    <source>
        <dbReference type="EMBL" id="KKB62053.1"/>
    </source>
</evidence>
<accession>A0A0F5JW41</accession>